<sequence>MNRTEERLTDALRGAGEALEPGDVPAPDFARRRRFAWRPVLAVAGAALAVVAAVGTGVAVTGDDDRADRKVTLTTPADKGVWAAIFLCTKTSPNRLCSKEDATPAQREELITALRALPAVRRVEYEDRDAAYERFKERFRDSPSFAGAIKPGDIPASFRVRLESAGDYPELRRILLGRPGVDQIILESPRFRIKLCAKGTPGPRCDGQSATLAQLRRLEQWLEALPGKVDLAYEIRGRREPASGPNRADADTIARVLRSNAPVVLHVTLHSGDAVSAFRAVTVHPGVDQVSAG</sequence>
<feature type="domain" description="FtsX extracellular" evidence="2">
    <location>
        <begin position="99"/>
        <end position="184"/>
    </location>
</feature>
<keyword evidence="1" id="KW-0472">Membrane</keyword>
<dbReference type="AlphaFoldDB" id="A0A7W3LTU5"/>
<accession>A0A7W3LTU5</accession>
<organism evidence="3 4">
    <name type="scientific">Actinomadura namibiensis</name>
    <dbReference type="NCBI Taxonomy" id="182080"/>
    <lineage>
        <taxon>Bacteria</taxon>
        <taxon>Bacillati</taxon>
        <taxon>Actinomycetota</taxon>
        <taxon>Actinomycetes</taxon>
        <taxon>Streptosporangiales</taxon>
        <taxon>Thermomonosporaceae</taxon>
        <taxon>Actinomadura</taxon>
    </lineage>
</organism>
<reference evidence="3 4" key="1">
    <citation type="submission" date="2020-08" db="EMBL/GenBank/DDBJ databases">
        <title>Genomic Encyclopedia of Type Strains, Phase IV (KMG-IV): sequencing the most valuable type-strain genomes for metagenomic binning, comparative biology and taxonomic classification.</title>
        <authorList>
            <person name="Goeker M."/>
        </authorList>
    </citation>
    <scope>NUCLEOTIDE SEQUENCE [LARGE SCALE GENOMIC DNA]</scope>
    <source>
        <strain evidence="3 4">DSM 44197</strain>
    </source>
</reference>
<evidence type="ECO:0000256" key="1">
    <source>
        <dbReference type="SAM" id="Phobius"/>
    </source>
</evidence>
<comment type="caution">
    <text evidence="3">The sequence shown here is derived from an EMBL/GenBank/DDBJ whole genome shotgun (WGS) entry which is preliminary data.</text>
</comment>
<feature type="transmembrane region" description="Helical" evidence="1">
    <location>
        <begin position="40"/>
        <end position="60"/>
    </location>
</feature>
<dbReference type="InterPro" id="IPR040690">
    <property type="entry name" value="FtsX_ECD"/>
</dbReference>
<keyword evidence="4" id="KW-1185">Reference proteome</keyword>
<gene>
    <name evidence="3" type="ORF">HNR61_005855</name>
</gene>
<dbReference type="RefSeq" id="WP_182846303.1">
    <property type="nucleotide sequence ID" value="NZ_BAAALP010000001.1"/>
</dbReference>
<name>A0A7W3LTU5_ACTNM</name>
<keyword evidence="1" id="KW-1133">Transmembrane helix</keyword>
<keyword evidence="1" id="KW-0812">Transmembrane</keyword>
<dbReference type="Proteomes" id="UP000572680">
    <property type="component" value="Unassembled WGS sequence"/>
</dbReference>
<protein>
    <recommendedName>
        <fullName evidence="2">FtsX extracellular domain-containing protein</fullName>
    </recommendedName>
</protein>
<proteinExistence type="predicted"/>
<evidence type="ECO:0000313" key="3">
    <source>
        <dbReference type="EMBL" id="MBA8954201.1"/>
    </source>
</evidence>
<dbReference type="EMBL" id="JACJIA010000008">
    <property type="protein sequence ID" value="MBA8954201.1"/>
    <property type="molecule type" value="Genomic_DNA"/>
</dbReference>
<dbReference type="Gene3D" id="3.30.70.3040">
    <property type="match status" value="1"/>
</dbReference>
<dbReference type="Pfam" id="PF18075">
    <property type="entry name" value="FtsX_ECD"/>
    <property type="match status" value="1"/>
</dbReference>
<evidence type="ECO:0000259" key="2">
    <source>
        <dbReference type="Pfam" id="PF18075"/>
    </source>
</evidence>
<evidence type="ECO:0000313" key="4">
    <source>
        <dbReference type="Proteomes" id="UP000572680"/>
    </source>
</evidence>